<dbReference type="AlphaFoldDB" id="A0A0N8GNC9"/>
<organism evidence="1 2">
    <name type="scientific">Bellilinea caldifistulae</name>
    <dbReference type="NCBI Taxonomy" id="360411"/>
    <lineage>
        <taxon>Bacteria</taxon>
        <taxon>Bacillati</taxon>
        <taxon>Chloroflexota</taxon>
        <taxon>Anaerolineae</taxon>
        <taxon>Anaerolineales</taxon>
        <taxon>Anaerolineaceae</taxon>
        <taxon>Bellilinea</taxon>
    </lineage>
</organism>
<evidence type="ECO:0000313" key="1">
    <source>
        <dbReference type="EMBL" id="KPL77746.1"/>
    </source>
</evidence>
<comment type="caution">
    <text evidence="1">The sequence shown here is derived from an EMBL/GenBank/DDBJ whole genome shotgun (WGS) entry which is preliminary data.</text>
</comment>
<evidence type="ECO:0000313" key="2">
    <source>
        <dbReference type="Proteomes" id="UP000050514"/>
    </source>
</evidence>
<sequence length="71" mass="8216">MFGLNSLNIEVRGVIRDDQQEVLWVRVCGFIWNDHPKILNQGGENQTDNKLSTFILLFLGNTCTIKNHTWN</sequence>
<reference evidence="1 2" key="1">
    <citation type="submission" date="2015-07" db="EMBL/GenBank/DDBJ databases">
        <title>Draft genome of Bellilinea caldifistulae DSM 17877.</title>
        <authorList>
            <person name="Hemp J."/>
            <person name="Ward L.M."/>
            <person name="Pace L.A."/>
            <person name="Fischer W.W."/>
        </authorList>
    </citation>
    <scope>NUCLEOTIDE SEQUENCE [LARGE SCALE GENOMIC DNA]</scope>
    <source>
        <strain evidence="1 2">GOMI-1</strain>
    </source>
</reference>
<proteinExistence type="predicted"/>
<keyword evidence="2" id="KW-1185">Reference proteome</keyword>
<dbReference type="Proteomes" id="UP000050514">
    <property type="component" value="Unassembled WGS sequence"/>
</dbReference>
<name>A0A0N8GNC9_9CHLR</name>
<gene>
    <name evidence="1" type="ORF">AC812_02545</name>
</gene>
<protein>
    <submittedName>
        <fullName evidence="1">Uncharacterized protein</fullName>
    </submittedName>
</protein>
<dbReference type="STRING" id="360411.AC812_02545"/>
<accession>A0A0N8GNC9</accession>
<dbReference type="EMBL" id="LGHJ01000008">
    <property type="protein sequence ID" value="KPL77746.1"/>
    <property type="molecule type" value="Genomic_DNA"/>
</dbReference>